<keyword evidence="2" id="KW-1015">Disulfide bond</keyword>
<organism evidence="6 7">
    <name type="scientific">Escallonia rubra</name>
    <dbReference type="NCBI Taxonomy" id="112253"/>
    <lineage>
        <taxon>Eukaryota</taxon>
        <taxon>Viridiplantae</taxon>
        <taxon>Streptophyta</taxon>
        <taxon>Embryophyta</taxon>
        <taxon>Tracheophyta</taxon>
        <taxon>Spermatophyta</taxon>
        <taxon>Magnoliopsida</taxon>
        <taxon>eudicotyledons</taxon>
        <taxon>Gunneridae</taxon>
        <taxon>Pentapetalae</taxon>
        <taxon>asterids</taxon>
        <taxon>campanulids</taxon>
        <taxon>Escalloniales</taxon>
        <taxon>Escalloniaceae</taxon>
        <taxon>Escallonia</taxon>
    </lineage>
</organism>
<dbReference type="InterPro" id="IPR006501">
    <property type="entry name" value="Pectinesterase_inhib_dom"/>
</dbReference>
<dbReference type="Proteomes" id="UP001187471">
    <property type="component" value="Unassembled WGS sequence"/>
</dbReference>
<dbReference type="AlphaFoldDB" id="A0AA88UK48"/>
<dbReference type="EMBL" id="JAVXUO010000913">
    <property type="protein sequence ID" value="KAK2988095.1"/>
    <property type="molecule type" value="Genomic_DNA"/>
</dbReference>
<gene>
    <name evidence="6" type="ORF">RJ640_023844</name>
</gene>
<evidence type="ECO:0000313" key="7">
    <source>
        <dbReference type="Proteomes" id="UP001187471"/>
    </source>
</evidence>
<dbReference type="InterPro" id="IPR035513">
    <property type="entry name" value="Invertase/methylesterase_inhib"/>
</dbReference>
<protein>
    <recommendedName>
        <fullName evidence="5">Pectinesterase inhibitor domain-containing protein</fullName>
    </recommendedName>
</protein>
<evidence type="ECO:0000256" key="1">
    <source>
        <dbReference type="ARBA" id="ARBA00022729"/>
    </source>
</evidence>
<dbReference type="GO" id="GO:0005576">
    <property type="term" value="C:extracellular region"/>
    <property type="evidence" value="ECO:0007669"/>
    <property type="project" value="UniProtKB-ARBA"/>
</dbReference>
<dbReference type="GO" id="GO:0004857">
    <property type="term" value="F:enzyme inhibitor activity"/>
    <property type="evidence" value="ECO:0007669"/>
    <property type="project" value="InterPro"/>
</dbReference>
<dbReference type="NCBIfam" id="TIGR01614">
    <property type="entry name" value="PME_inhib"/>
    <property type="match status" value="1"/>
</dbReference>
<feature type="domain" description="Pectinesterase inhibitor" evidence="5">
    <location>
        <begin position="29"/>
        <end position="181"/>
    </location>
</feature>
<evidence type="ECO:0000256" key="3">
    <source>
        <dbReference type="ARBA" id="ARBA00038471"/>
    </source>
</evidence>
<evidence type="ECO:0000256" key="4">
    <source>
        <dbReference type="SAM" id="SignalP"/>
    </source>
</evidence>
<dbReference type="SUPFAM" id="SSF101148">
    <property type="entry name" value="Plant invertase/pectin methylesterase inhibitor"/>
    <property type="match status" value="1"/>
</dbReference>
<evidence type="ECO:0000259" key="5">
    <source>
        <dbReference type="SMART" id="SM00856"/>
    </source>
</evidence>
<dbReference type="SMART" id="SM00856">
    <property type="entry name" value="PMEI"/>
    <property type="match status" value="1"/>
</dbReference>
<dbReference type="CDD" id="cd15795">
    <property type="entry name" value="PMEI-Pla_a_1_like"/>
    <property type="match status" value="1"/>
</dbReference>
<feature type="chain" id="PRO_5041745203" description="Pectinesterase inhibitor domain-containing protein" evidence="4">
    <location>
        <begin position="29"/>
        <end position="194"/>
    </location>
</feature>
<dbReference type="Pfam" id="PF04043">
    <property type="entry name" value="PMEI"/>
    <property type="match status" value="1"/>
</dbReference>
<keyword evidence="7" id="KW-1185">Reference proteome</keyword>
<evidence type="ECO:0000313" key="6">
    <source>
        <dbReference type="EMBL" id="KAK2988095.1"/>
    </source>
</evidence>
<name>A0AA88UK48_9ASTE</name>
<comment type="similarity">
    <text evidence="3">Belongs to the PMEI family.</text>
</comment>
<dbReference type="PANTHER" id="PTHR35357">
    <property type="entry name" value="OS02G0537100 PROTEIN"/>
    <property type="match status" value="1"/>
</dbReference>
<evidence type="ECO:0000256" key="2">
    <source>
        <dbReference type="ARBA" id="ARBA00023157"/>
    </source>
</evidence>
<dbReference type="FunFam" id="1.20.140.40:FF:000002">
    <property type="entry name" value="Putative invertase inhibitor"/>
    <property type="match status" value="1"/>
</dbReference>
<accession>A0AA88UK48</accession>
<sequence>MWKCSFVSAASCFLFFFLVTPTIPSIEALCVDLINTTCKQCASKSIVFDYYFCLTSLQAVPVSHVTDVPGLAIIAMELALGNATATISTIENMFSGGAFDPFARQCLLDCLELYSDAVPMLEQAVAAFLEGQFDTANLFMSAVMEAAATCEVGFSEKEGEVTPLTGENYDLFELSDIALCIINLLSLGLPSVTS</sequence>
<proteinExistence type="inferred from homology"/>
<comment type="caution">
    <text evidence="6">The sequence shown here is derived from an EMBL/GenBank/DDBJ whole genome shotgun (WGS) entry which is preliminary data.</text>
</comment>
<dbReference type="Gene3D" id="1.20.140.40">
    <property type="entry name" value="Invertase/pectin methylesterase inhibitor family protein"/>
    <property type="match status" value="1"/>
</dbReference>
<reference evidence="6" key="1">
    <citation type="submission" date="2022-12" db="EMBL/GenBank/DDBJ databases">
        <title>Draft genome assemblies for two species of Escallonia (Escalloniales).</title>
        <authorList>
            <person name="Chanderbali A."/>
            <person name="Dervinis C."/>
            <person name="Anghel I."/>
            <person name="Soltis D."/>
            <person name="Soltis P."/>
            <person name="Zapata F."/>
        </authorList>
    </citation>
    <scope>NUCLEOTIDE SEQUENCE</scope>
    <source>
        <strain evidence="6">UCBG92.1500</strain>
        <tissue evidence="6">Leaf</tissue>
    </source>
</reference>
<dbReference type="InterPro" id="IPR034088">
    <property type="entry name" value="Pla_a_1-like"/>
</dbReference>
<dbReference type="PANTHER" id="PTHR35357:SF17">
    <property type="entry name" value="PECTINESTERASE INHIBITOR 12"/>
    <property type="match status" value="1"/>
</dbReference>
<keyword evidence="1 4" id="KW-0732">Signal</keyword>
<feature type="signal peptide" evidence="4">
    <location>
        <begin position="1"/>
        <end position="28"/>
    </location>
</feature>